<organism evidence="1 2">
    <name type="scientific">Pleurodeles waltl</name>
    <name type="common">Iberian ribbed newt</name>
    <dbReference type="NCBI Taxonomy" id="8319"/>
    <lineage>
        <taxon>Eukaryota</taxon>
        <taxon>Metazoa</taxon>
        <taxon>Chordata</taxon>
        <taxon>Craniata</taxon>
        <taxon>Vertebrata</taxon>
        <taxon>Euteleostomi</taxon>
        <taxon>Amphibia</taxon>
        <taxon>Batrachia</taxon>
        <taxon>Caudata</taxon>
        <taxon>Salamandroidea</taxon>
        <taxon>Salamandridae</taxon>
        <taxon>Pleurodelinae</taxon>
        <taxon>Pleurodeles</taxon>
    </lineage>
</organism>
<proteinExistence type="predicted"/>
<evidence type="ECO:0000313" key="2">
    <source>
        <dbReference type="Proteomes" id="UP001066276"/>
    </source>
</evidence>
<dbReference type="AlphaFoldDB" id="A0AAV7WUR9"/>
<dbReference type="Proteomes" id="UP001066276">
    <property type="component" value="Chromosome 1_1"/>
</dbReference>
<gene>
    <name evidence="1" type="ORF">NDU88_005454</name>
</gene>
<evidence type="ECO:0000313" key="1">
    <source>
        <dbReference type="EMBL" id="KAJ1217867.1"/>
    </source>
</evidence>
<accession>A0AAV7WUR9</accession>
<keyword evidence="2" id="KW-1185">Reference proteome</keyword>
<protein>
    <submittedName>
        <fullName evidence="1">Uncharacterized protein</fullName>
    </submittedName>
</protein>
<comment type="caution">
    <text evidence="1">The sequence shown here is derived from an EMBL/GenBank/DDBJ whole genome shotgun (WGS) entry which is preliminary data.</text>
</comment>
<reference evidence="1" key="1">
    <citation type="journal article" date="2022" name="bioRxiv">
        <title>Sequencing and chromosome-scale assembly of the giantPleurodeles waltlgenome.</title>
        <authorList>
            <person name="Brown T."/>
            <person name="Elewa A."/>
            <person name="Iarovenko S."/>
            <person name="Subramanian E."/>
            <person name="Araus A.J."/>
            <person name="Petzold A."/>
            <person name="Susuki M."/>
            <person name="Suzuki K.-i.T."/>
            <person name="Hayashi T."/>
            <person name="Toyoda A."/>
            <person name="Oliveira C."/>
            <person name="Osipova E."/>
            <person name="Leigh N.D."/>
            <person name="Simon A."/>
            <person name="Yun M.H."/>
        </authorList>
    </citation>
    <scope>NUCLEOTIDE SEQUENCE</scope>
    <source>
        <strain evidence="1">20211129_DDA</strain>
        <tissue evidence="1">Liver</tissue>
    </source>
</reference>
<name>A0AAV7WUR9_PLEWA</name>
<sequence>MFKTEKPTLKLHGGWFSKPCHEARKSLKKALKAQPSDKVYVRSTRAQNKAVLHERKRQLKKQAWEDLEGLIHVLEDRK</sequence>
<dbReference type="EMBL" id="JANPWB010000001">
    <property type="protein sequence ID" value="KAJ1217867.1"/>
    <property type="molecule type" value="Genomic_DNA"/>
</dbReference>